<dbReference type="GO" id="GO:0052834">
    <property type="term" value="F:inositol monophosphate phosphatase activity"/>
    <property type="evidence" value="ECO:0007669"/>
    <property type="project" value="UniProtKB-EC"/>
</dbReference>
<dbReference type="Proteomes" id="UP000008206">
    <property type="component" value="Chromosome"/>
</dbReference>
<feature type="binding site" evidence="10">
    <location>
        <position position="130"/>
    </location>
    <ligand>
        <name>Mg(2+)</name>
        <dbReference type="ChEBI" id="CHEBI:18420"/>
        <label>1</label>
        <note>catalytic</note>
    </ligand>
</feature>
<dbReference type="AlphaFoldDB" id="E0U796"/>
<comment type="catalytic activity">
    <reaction evidence="9">
        <text>3'-phosphoadenylyl sulfate + H2O = adenosine 5'-phosphosulfate + phosphate</text>
        <dbReference type="Rhea" id="RHEA:77639"/>
        <dbReference type="ChEBI" id="CHEBI:15377"/>
        <dbReference type="ChEBI" id="CHEBI:43474"/>
        <dbReference type="ChEBI" id="CHEBI:58243"/>
        <dbReference type="ChEBI" id="CHEBI:58339"/>
        <dbReference type="EC" id="3.1.3.7"/>
    </reaction>
    <physiologicalReaction direction="left-to-right" evidence="9">
        <dbReference type="Rhea" id="RHEA:77640"/>
    </physiologicalReaction>
</comment>
<evidence type="ECO:0000256" key="9">
    <source>
        <dbReference type="ARBA" id="ARBA00044484"/>
    </source>
</evidence>
<organism evidence="11 12">
    <name type="scientific">Gloeothece verrucosa (strain PCC 7822)</name>
    <name type="common">Cyanothece sp. (strain PCC 7822)</name>
    <dbReference type="NCBI Taxonomy" id="497965"/>
    <lineage>
        <taxon>Bacteria</taxon>
        <taxon>Bacillati</taxon>
        <taxon>Cyanobacteriota</taxon>
        <taxon>Cyanophyceae</taxon>
        <taxon>Oscillatoriophycideae</taxon>
        <taxon>Chroococcales</taxon>
        <taxon>Aphanothecaceae</taxon>
        <taxon>Gloeothece</taxon>
        <taxon>Gloeothece verrucosa</taxon>
    </lineage>
</organism>
<dbReference type="NCBIfam" id="TIGR01330">
    <property type="entry name" value="bisphos_HAL2"/>
    <property type="match status" value="1"/>
</dbReference>
<comment type="catalytic activity">
    <reaction evidence="7">
        <text>adenosine 2',5'-bisphosphate + H2O = AMP + phosphate</text>
        <dbReference type="Rhea" id="RHEA:77643"/>
        <dbReference type="ChEBI" id="CHEBI:15377"/>
        <dbReference type="ChEBI" id="CHEBI:43474"/>
        <dbReference type="ChEBI" id="CHEBI:194156"/>
        <dbReference type="ChEBI" id="CHEBI:456215"/>
        <dbReference type="EC" id="3.1.3.7"/>
    </reaction>
    <physiologicalReaction direction="left-to-right" evidence="7">
        <dbReference type="Rhea" id="RHEA:77644"/>
    </physiologicalReaction>
</comment>
<keyword evidence="6 10" id="KW-0460">Magnesium</keyword>
<dbReference type="GO" id="GO:0008441">
    <property type="term" value="F:3'(2'),5'-bisphosphate nucleotidase activity"/>
    <property type="evidence" value="ECO:0007669"/>
    <property type="project" value="UniProtKB-EC"/>
</dbReference>
<evidence type="ECO:0000313" key="12">
    <source>
        <dbReference type="Proteomes" id="UP000008206"/>
    </source>
</evidence>
<evidence type="ECO:0000256" key="2">
    <source>
        <dbReference type="ARBA" id="ARBA00001946"/>
    </source>
</evidence>
<dbReference type="PANTHER" id="PTHR43200">
    <property type="entry name" value="PHOSPHATASE"/>
    <property type="match status" value="1"/>
</dbReference>
<comment type="catalytic activity">
    <reaction evidence="8">
        <text>adenosine 3',5'-bisphosphate + H2O = AMP + phosphate</text>
        <dbReference type="Rhea" id="RHEA:10040"/>
        <dbReference type="ChEBI" id="CHEBI:15377"/>
        <dbReference type="ChEBI" id="CHEBI:43474"/>
        <dbReference type="ChEBI" id="CHEBI:58343"/>
        <dbReference type="ChEBI" id="CHEBI:456215"/>
        <dbReference type="EC" id="3.1.3.7"/>
    </reaction>
    <physiologicalReaction direction="left-to-right" evidence="8">
        <dbReference type="Rhea" id="RHEA:10041"/>
    </physiologicalReaction>
</comment>
<dbReference type="Pfam" id="PF00459">
    <property type="entry name" value="Inositol_P"/>
    <property type="match status" value="1"/>
</dbReference>
<feature type="binding site" evidence="10">
    <location>
        <position position="132"/>
    </location>
    <ligand>
        <name>Mg(2+)</name>
        <dbReference type="ChEBI" id="CHEBI:18420"/>
        <label>1</label>
        <note>catalytic</note>
    </ligand>
</feature>
<dbReference type="HOGENOM" id="CLU_033446_1_1_3"/>
<dbReference type="STRING" id="497965.Cyan7822_0438"/>
<dbReference type="Gene3D" id="3.30.540.10">
    <property type="entry name" value="Fructose-1,6-Bisphosphatase, subunit A, domain 1"/>
    <property type="match status" value="1"/>
</dbReference>
<feature type="binding site" evidence="10">
    <location>
        <position position="133"/>
    </location>
    <ligand>
        <name>Mg(2+)</name>
        <dbReference type="ChEBI" id="CHEBI:18420"/>
        <label>1</label>
        <note>catalytic</note>
    </ligand>
</feature>
<evidence type="ECO:0000256" key="1">
    <source>
        <dbReference type="ARBA" id="ARBA00001033"/>
    </source>
</evidence>
<dbReference type="GO" id="GO:0046854">
    <property type="term" value="P:phosphatidylinositol phosphate biosynthetic process"/>
    <property type="evidence" value="ECO:0007669"/>
    <property type="project" value="InterPro"/>
</dbReference>
<dbReference type="InterPro" id="IPR020550">
    <property type="entry name" value="Inositol_monophosphatase_CS"/>
</dbReference>
<protein>
    <submittedName>
        <fullName evidence="11">3'(2'),5'-bisphosphate nucleotidase</fullName>
    </submittedName>
</protein>
<dbReference type="GO" id="GO:0000103">
    <property type="term" value="P:sulfate assimilation"/>
    <property type="evidence" value="ECO:0007669"/>
    <property type="project" value="TreeGrafter"/>
</dbReference>
<dbReference type="PROSITE" id="PS00630">
    <property type="entry name" value="IMP_2"/>
    <property type="match status" value="1"/>
</dbReference>
<keyword evidence="4 10" id="KW-0479">Metal-binding</keyword>
<evidence type="ECO:0000313" key="11">
    <source>
        <dbReference type="EMBL" id="ADN12483.1"/>
    </source>
</evidence>
<evidence type="ECO:0000256" key="3">
    <source>
        <dbReference type="ARBA" id="ARBA00009759"/>
    </source>
</evidence>
<dbReference type="OrthoDB" id="9772456at2"/>
<dbReference type="CDD" id="cd01517">
    <property type="entry name" value="PAP_phosphatase"/>
    <property type="match status" value="1"/>
</dbReference>
<comment type="similarity">
    <text evidence="3">Belongs to the inositol monophosphatase superfamily.</text>
</comment>
<dbReference type="InterPro" id="IPR000760">
    <property type="entry name" value="Inositol_monophosphatase-like"/>
</dbReference>
<feature type="binding site" evidence="10">
    <location>
        <position position="278"/>
    </location>
    <ligand>
        <name>Mg(2+)</name>
        <dbReference type="ChEBI" id="CHEBI:18420"/>
        <label>1</label>
        <note>catalytic</note>
    </ligand>
</feature>
<evidence type="ECO:0000256" key="5">
    <source>
        <dbReference type="ARBA" id="ARBA00022801"/>
    </source>
</evidence>
<evidence type="ECO:0000256" key="8">
    <source>
        <dbReference type="ARBA" id="ARBA00044479"/>
    </source>
</evidence>
<dbReference type="InterPro" id="IPR020583">
    <property type="entry name" value="Inositol_monoP_metal-BS"/>
</dbReference>
<keyword evidence="12" id="KW-1185">Reference proteome</keyword>
<feature type="binding site" evidence="10">
    <location>
        <position position="69"/>
    </location>
    <ligand>
        <name>Mg(2+)</name>
        <dbReference type="ChEBI" id="CHEBI:18420"/>
        <label>1</label>
        <note>catalytic</note>
    </ligand>
</feature>
<keyword evidence="5" id="KW-0378">Hydrolase</keyword>
<dbReference type="RefSeq" id="WP_013320593.1">
    <property type="nucleotide sequence ID" value="NC_014501.1"/>
</dbReference>
<dbReference type="EMBL" id="CP002198">
    <property type="protein sequence ID" value="ADN12483.1"/>
    <property type="molecule type" value="Genomic_DNA"/>
</dbReference>
<reference evidence="12" key="1">
    <citation type="journal article" date="2011" name="MBio">
        <title>Novel metabolic attributes of the genus Cyanothece, comprising a group of unicellular nitrogen-fixing Cyanobacteria.</title>
        <authorList>
            <person name="Bandyopadhyay A."/>
            <person name="Elvitigala T."/>
            <person name="Welsh E."/>
            <person name="Stockel J."/>
            <person name="Liberton M."/>
            <person name="Min H."/>
            <person name="Sherman L.A."/>
            <person name="Pakrasi H.B."/>
        </authorList>
    </citation>
    <scope>NUCLEOTIDE SEQUENCE [LARGE SCALE GENOMIC DNA]</scope>
    <source>
        <strain evidence="12">PCC 7822</strain>
    </source>
</reference>
<name>E0U796_GLOV7</name>
<comment type="cofactor">
    <cofactor evidence="2 10">
        <name>Mg(2+)</name>
        <dbReference type="ChEBI" id="CHEBI:18420"/>
    </cofactor>
</comment>
<accession>E0U796</accession>
<proteinExistence type="inferred from homology"/>
<dbReference type="InterPro" id="IPR051090">
    <property type="entry name" value="Inositol_monoP_superfamily"/>
</dbReference>
<evidence type="ECO:0000256" key="4">
    <source>
        <dbReference type="ARBA" id="ARBA00022723"/>
    </source>
</evidence>
<evidence type="ECO:0000256" key="6">
    <source>
        <dbReference type="ARBA" id="ARBA00022842"/>
    </source>
</evidence>
<dbReference type="KEGG" id="cyj:Cyan7822_0438"/>
<gene>
    <name evidence="11" type="ordered locus">Cyan7822_0438</name>
</gene>
<evidence type="ECO:0000256" key="7">
    <source>
        <dbReference type="ARBA" id="ARBA00044466"/>
    </source>
</evidence>
<dbReference type="GO" id="GO:0046872">
    <property type="term" value="F:metal ion binding"/>
    <property type="evidence" value="ECO:0007669"/>
    <property type="project" value="UniProtKB-KW"/>
</dbReference>
<sequence>MTNYEKEKQIAITTVTAAAQLCQQVRHQQNWATLKKADASPVTIADFGSQAIICQGLSVAFPDDPIIAEEDATFLEQPELADSLKTVTQQVQKLIPGTTPPDVIDWINRGNGQIAWGTERVPHSRYWTLDPIDGTKGFIRGDQYAIALALVEKGEVKLGILACPALAADFRQPNRDQGVIFLAIRGQSTEMISIGTQKSQFIRVNDSDQIEKIRRIESVESAHSDRSLQIILDQTLGLSGAAQQMDSQAKYGAVARGEADLYLRIPLARAMYQENIWDHAAGSIIVEQAGGKVSDLEGKPLDFSLGAKLSKNRGIVVSNGNIHPQVLKALTQMTLPSTSDNSVSI</sequence>
<dbReference type="InterPro" id="IPR006239">
    <property type="entry name" value="DPNP"/>
</dbReference>
<dbReference type="SUPFAM" id="SSF56655">
    <property type="entry name" value="Carbohydrate phosphatase"/>
    <property type="match status" value="1"/>
</dbReference>
<dbReference type="PRINTS" id="PR00377">
    <property type="entry name" value="IMPHPHTASES"/>
</dbReference>
<dbReference type="Gene3D" id="3.40.190.80">
    <property type="match status" value="1"/>
</dbReference>
<dbReference type="eggNOG" id="COG1218">
    <property type="taxonomic scope" value="Bacteria"/>
</dbReference>
<evidence type="ECO:0000256" key="10">
    <source>
        <dbReference type="PIRSR" id="PIRSR600760-2"/>
    </source>
</evidence>
<dbReference type="PANTHER" id="PTHR43200:SF6">
    <property type="entry name" value="3'(2'),5'-BISPHOSPHATE NUCLEOTIDASE"/>
    <property type="match status" value="1"/>
</dbReference>
<dbReference type="PROSITE" id="PS00629">
    <property type="entry name" value="IMP_1"/>
    <property type="match status" value="1"/>
</dbReference>
<comment type="catalytic activity">
    <reaction evidence="1">
        <text>a myo-inositol phosphate + H2O = myo-inositol + phosphate</text>
        <dbReference type="Rhea" id="RHEA:24056"/>
        <dbReference type="ChEBI" id="CHEBI:15377"/>
        <dbReference type="ChEBI" id="CHEBI:17268"/>
        <dbReference type="ChEBI" id="CHEBI:43474"/>
        <dbReference type="ChEBI" id="CHEBI:84139"/>
        <dbReference type="EC" id="3.1.3.25"/>
    </reaction>
</comment>